<dbReference type="InterPro" id="IPR001206">
    <property type="entry name" value="Diacylglycerol_kinase_cat_dom"/>
</dbReference>
<dbReference type="PROSITE" id="PS50146">
    <property type="entry name" value="DAGK"/>
    <property type="match status" value="1"/>
</dbReference>
<evidence type="ECO:0000313" key="14">
    <source>
        <dbReference type="Proteomes" id="UP001589774"/>
    </source>
</evidence>
<evidence type="ECO:0000256" key="10">
    <source>
        <dbReference type="ARBA" id="ARBA00023209"/>
    </source>
</evidence>
<dbReference type="Pfam" id="PF19279">
    <property type="entry name" value="YegS_C"/>
    <property type="match status" value="1"/>
</dbReference>
<keyword evidence="4" id="KW-0479">Metal-binding</keyword>
<evidence type="ECO:0000256" key="2">
    <source>
        <dbReference type="ARBA" id="ARBA00022516"/>
    </source>
</evidence>
<dbReference type="InterPro" id="IPR016064">
    <property type="entry name" value="NAD/diacylglycerol_kinase_sf"/>
</dbReference>
<protein>
    <submittedName>
        <fullName evidence="13">Diacylglycerol/lipid kinase family protein</fullName>
        <ecNumber evidence="13">2.7.1.-</ecNumber>
    </submittedName>
</protein>
<evidence type="ECO:0000256" key="11">
    <source>
        <dbReference type="ARBA" id="ARBA00023264"/>
    </source>
</evidence>
<organism evidence="13 14">
    <name type="scientific">Olivibacter oleidegradans</name>
    <dbReference type="NCBI Taxonomy" id="760123"/>
    <lineage>
        <taxon>Bacteria</taxon>
        <taxon>Pseudomonadati</taxon>
        <taxon>Bacteroidota</taxon>
        <taxon>Sphingobacteriia</taxon>
        <taxon>Sphingobacteriales</taxon>
        <taxon>Sphingobacteriaceae</taxon>
        <taxon>Olivibacter</taxon>
    </lineage>
</organism>
<dbReference type="InterPro" id="IPR005218">
    <property type="entry name" value="Diacylglycerol/lipid_kinase"/>
</dbReference>
<evidence type="ECO:0000256" key="7">
    <source>
        <dbReference type="ARBA" id="ARBA00022840"/>
    </source>
</evidence>
<dbReference type="Gene3D" id="2.60.200.40">
    <property type="match status" value="1"/>
</dbReference>
<dbReference type="Proteomes" id="UP001589774">
    <property type="component" value="Unassembled WGS sequence"/>
</dbReference>
<dbReference type="SUPFAM" id="SSF111331">
    <property type="entry name" value="NAD kinase/diacylglycerol kinase-like"/>
    <property type="match status" value="1"/>
</dbReference>
<keyword evidence="2" id="KW-0444">Lipid biosynthesis</keyword>
<comment type="cofactor">
    <cofactor evidence="1">
        <name>Mg(2+)</name>
        <dbReference type="ChEBI" id="CHEBI:18420"/>
    </cofactor>
</comment>
<evidence type="ECO:0000259" key="12">
    <source>
        <dbReference type="PROSITE" id="PS50146"/>
    </source>
</evidence>
<dbReference type="InterPro" id="IPR045540">
    <property type="entry name" value="YegS/DAGK_C"/>
</dbReference>
<proteinExistence type="predicted"/>
<keyword evidence="3 13" id="KW-0808">Transferase</keyword>
<evidence type="ECO:0000256" key="4">
    <source>
        <dbReference type="ARBA" id="ARBA00022723"/>
    </source>
</evidence>
<sequence>MTKKRIQFLINPISGGKSKKGFERLARKYLNDDLFEASFKITERAQHASELTKIAIQEQVDLVVAVGGDGTINEIAKELLNTPTPLAIVPEGSGNGLARYLGISSDVSQAIAKINKGHIITIDSGLVNGKAFFNVAGMGFDALISDRFAENMTRGPVGYLKIVLKEISRYKPQEYTICIDGNEIQREAFMISIANSPQYGNNAYIAPGASVDDGLLDVCIIKQFPLIQFPVMIYHLFSRTAHQSDYVEIIKGKQITIERPQRGPVHLDGEPFTLDKKLSIEVLPSSLNVVC</sequence>
<evidence type="ECO:0000256" key="5">
    <source>
        <dbReference type="ARBA" id="ARBA00022741"/>
    </source>
</evidence>
<keyword evidence="6 13" id="KW-0418">Kinase</keyword>
<dbReference type="EMBL" id="JBHLWO010000001">
    <property type="protein sequence ID" value="MFC0317681.1"/>
    <property type="molecule type" value="Genomic_DNA"/>
</dbReference>
<dbReference type="InterPro" id="IPR017438">
    <property type="entry name" value="ATP-NAD_kinase_N"/>
</dbReference>
<keyword evidence="11" id="KW-1208">Phospholipid metabolism</keyword>
<feature type="domain" description="DAGKc" evidence="12">
    <location>
        <begin position="1"/>
        <end position="131"/>
    </location>
</feature>
<evidence type="ECO:0000256" key="1">
    <source>
        <dbReference type="ARBA" id="ARBA00001946"/>
    </source>
</evidence>
<dbReference type="SMART" id="SM00046">
    <property type="entry name" value="DAGKc"/>
    <property type="match status" value="1"/>
</dbReference>
<keyword evidence="14" id="KW-1185">Reference proteome</keyword>
<evidence type="ECO:0000313" key="13">
    <source>
        <dbReference type="EMBL" id="MFC0317681.1"/>
    </source>
</evidence>
<dbReference type="Gene3D" id="3.40.50.10330">
    <property type="entry name" value="Probable inorganic polyphosphate/atp-NAD kinase, domain 1"/>
    <property type="match status" value="1"/>
</dbReference>
<comment type="caution">
    <text evidence="13">The sequence shown here is derived from an EMBL/GenBank/DDBJ whole genome shotgun (WGS) entry which is preliminary data.</text>
</comment>
<dbReference type="NCBIfam" id="TIGR00147">
    <property type="entry name" value="YegS/Rv2252/BmrU family lipid kinase"/>
    <property type="match status" value="1"/>
</dbReference>
<evidence type="ECO:0000256" key="8">
    <source>
        <dbReference type="ARBA" id="ARBA00022842"/>
    </source>
</evidence>
<dbReference type="RefSeq" id="WP_130854482.1">
    <property type="nucleotide sequence ID" value="NZ_JBHLWO010000001.1"/>
</dbReference>
<evidence type="ECO:0000256" key="6">
    <source>
        <dbReference type="ARBA" id="ARBA00022777"/>
    </source>
</evidence>
<dbReference type="Pfam" id="PF00781">
    <property type="entry name" value="DAGK_cat"/>
    <property type="match status" value="1"/>
</dbReference>
<keyword evidence="7" id="KW-0067">ATP-binding</keyword>
<evidence type="ECO:0000256" key="3">
    <source>
        <dbReference type="ARBA" id="ARBA00022679"/>
    </source>
</evidence>
<name>A0ABV6HG32_9SPHI</name>
<keyword evidence="10" id="KW-0594">Phospholipid biosynthesis</keyword>
<dbReference type="InterPro" id="IPR050187">
    <property type="entry name" value="Lipid_Phosphate_FormReg"/>
</dbReference>
<dbReference type="PANTHER" id="PTHR12358">
    <property type="entry name" value="SPHINGOSINE KINASE"/>
    <property type="match status" value="1"/>
</dbReference>
<gene>
    <name evidence="13" type="ORF">ACFFI0_05150</name>
</gene>
<dbReference type="EC" id="2.7.1.-" evidence="13"/>
<evidence type="ECO:0000256" key="9">
    <source>
        <dbReference type="ARBA" id="ARBA00023098"/>
    </source>
</evidence>
<dbReference type="PANTHER" id="PTHR12358:SF106">
    <property type="entry name" value="LIPID KINASE YEGS"/>
    <property type="match status" value="1"/>
</dbReference>
<keyword evidence="9" id="KW-0443">Lipid metabolism</keyword>
<reference evidence="13 14" key="1">
    <citation type="submission" date="2024-09" db="EMBL/GenBank/DDBJ databases">
        <authorList>
            <person name="Sun Q."/>
            <person name="Mori K."/>
        </authorList>
    </citation>
    <scope>NUCLEOTIDE SEQUENCE [LARGE SCALE GENOMIC DNA]</scope>
    <source>
        <strain evidence="13 14">CCM 7765</strain>
    </source>
</reference>
<dbReference type="GO" id="GO:0016301">
    <property type="term" value="F:kinase activity"/>
    <property type="evidence" value="ECO:0007669"/>
    <property type="project" value="UniProtKB-KW"/>
</dbReference>
<accession>A0ABV6HG32</accession>
<keyword evidence="5" id="KW-0547">Nucleotide-binding</keyword>
<keyword evidence="8" id="KW-0460">Magnesium</keyword>